<dbReference type="Proteomes" id="UP001459277">
    <property type="component" value="Unassembled WGS sequence"/>
</dbReference>
<organism evidence="2 3">
    <name type="scientific">Lithocarpus litseifolius</name>
    <dbReference type="NCBI Taxonomy" id="425828"/>
    <lineage>
        <taxon>Eukaryota</taxon>
        <taxon>Viridiplantae</taxon>
        <taxon>Streptophyta</taxon>
        <taxon>Embryophyta</taxon>
        <taxon>Tracheophyta</taxon>
        <taxon>Spermatophyta</taxon>
        <taxon>Magnoliopsida</taxon>
        <taxon>eudicotyledons</taxon>
        <taxon>Gunneridae</taxon>
        <taxon>Pentapetalae</taxon>
        <taxon>rosids</taxon>
        <taxon>fabids</taxon>
        <taxon>Fagales</taxon>
        <taxon>Fagaceae</taxon>
        <taxon>Lithocarpus</taxon>
    </lineage>
</organism>
<name>A0AAW2D465_9ROSI</name>
<dbReference type="EMBL" id="JAZDWU010000004">
    <property type="protein sequence ID" value="KAL0004478.1"/>
    <property type="molecule type" value="Genomic_DNA"/>
</dbReference>
<evidence type="ECO:0000256" key="1">
    <source>
        <dbReference type="SAM" id="MobiDB-lite"/>
    </source>
</evidence>
<feature type="compositionally biased region" description="Polar residues" evidence="1">
    <location>
        <begin position="15"/>
        <end position="27"/>
    </location>
</feature>
<evidence type="ECO:0000313" key="2">
    <source>
        <dbReference type="EMBL" id="KAL0004478.1"/>
    </source>
</evidence>
<evidence type="ECO:0000313" key="3">
    <source>
        <dbReference type="Proteomes" id="UP001459277"/>
    </source>
</evidence>
<feature type="region of interest" description="Disordered" evidence="1">
    <location>
        <begin position="1"/>
        <end position="27"/>
    </location>
</feature>
<proteinExistence type="predicted"/>
<dbReference type="AlphaFoldDB" id="A0AAW2D465"/>
<protein>
    <submittedName>
        <fullName evidence="2">Uncharacterized protein</fullName>
    </submittedName>
</protein>
<reference evidence="2 3" key="1">
    <citation type="submission" date="2024-01" db="EMBL/GenBank/DDBJ databases">
        <title>A telomere-to-telomere, gap-free genome of sweet tea (Lithocarpus litseifolius).</title>
        <authorList>
            <person name="Zhou J."/>
        </authorList>
    </citation>
    <scope>NUCLEOTIDE SEQUENCE [LARGE SCALE GENOMIC DNA]</scope>
    <source>
        <strain evidence="2">Zhou-2022a</strain>
        <tissue evidence="2">Leaf</tissue>
    </source>
</reference>
<gene>
    <name evidence="2" type="ORF">SO802_012039</name>
</gene>
<keyword evidence="3" id="KW-1185">Reference proteome</keyword>
<sequence length="103" mass="11016">MASPPFSRKAKPIRSSKTPQSSPRSRTAVASFTPLSLLSFSASRTSAVSGLIPFTAPMSLSVFSIPISGRCSFSNRNLGPVPSRWKGSCWWVLGSTGFDVHVL</sequence>
<accession>A0AAW2D465</accession>
<comment type="caution">
    <text evidence="2">The sequence shown here is derived from an EMBL/GenBank/DDBJ whole genome shotgun (WGS) entry which is preliminary data.</text>
</comment>